<dbReference type="Gene3D" id="3.40.50.2000">
    <property type="entry name" value="Glycogen Phosphorylase B"/>
    <property type="match status" value="2"/>
</dbReference>
<dbReference type="STRING" id="525904.Tter_0868"/>
<feature type="domain" description="Glycosyl transferase family 1" evidence="1">
    <location>
        <begin position="202"/>
        <end position="380"/>
    </location>
</feature>
<accession>D1CFS9</accession>
<dbReference type="InterPro" id="IPR050194">
    <property type="entry name" value="Glycosyltransferase_grp1"/>
</dbReference>
<dbReference type="EMBL" id="CP001825">
    <property type="protein sequence ID" value="ACZ41785.1"/>
    <property type="molecule type" value="Genomic_DNA"/>
</dbReference>
<dbReference type="HOGENOM" id="CLU_009583_2_3_0"/>
<evidence type="ECO:0000259" key="2">
    <source>
        <dbReference type="Pfam" id="PF13439"/>
    </source>
</evidence>
<dbReference type="AlphaFoldDB" id="D1CFS9"/>
<protein>
    <submittedName>
        <fullName evidence="3">Glycosyl transferase group 1</fullName>
    </submittedName>
</protein>
<dbReference type="Pfam" id="PF00534">
    <property type="entry name" value="Glycos_transf_1"/>
    <property type="match status" value="1"/>
</dbReference>
<name>D1CFS9_THET1</name>
<reference evidence="4" key="1">
    <citation type="journal article" date="2010" name="Stand. Genomic Sci.">
        <title>Complete genome sequence of 'Thermobaculum terrenum' type strain (YNP1).</title>
        <authorList>
            <person name="Kiss H."/>
            <person name="Cleland D."/>
            <person name="Lapidus A."/>
            <person name="Lucas S."/>
            <person name="Glavina Del Rio T."/>
            <person name="Nolan M."/>
            <person name="Tice H."/>
            <person name="Han C."/>
            <person name="Goodwin L."/>
            <person name="Pitluck S."/>
            <person name="Liolios K."/>
            <person name="Ivanova N."/>
            <person name="Mavromatis K."/>
            <person name="Ovchinnikova G."/>
            <person name="Pati A."/>
            <person name="Chen A."/>
            <person name="Palaniappan K."/>
            <person name="Land M."/>
            <person name="Hauser L."/>
            <person name="Chang Y."/>
            <person name="Jeffries C."/>
            <person name="Lu M."/>
            <person name="Brettin T."/>
            <person name="Detter J."/>
            <person name="Goker M."/>
            <person name="Tindall B."/>
            <person name="Beck B."/>
            <person name="McDermott T."/>
            <person name="Woyke T."/>
            <person name="Bristow J."/>
            <person name="Eisen J."/>
            <person name="Markowitz V."/>
            <person name="Hugenholtz P."/>
            <person name="Kyrpides N."/>
            <person name="Klenk H."/>
            <person name="Cheng J."/>
        </authorList>
    </citation>
    <scope>NUCLEOTIDE SEQUENCE [LARGE SCALE GENOMIC DNA]</scope>
    <source>
        <strain evidence="4">ATCC BAA-798 / YNP1</strain>
    </source>
</reference>
<dbReference type="CAZy" id="GT4">
    <property type="family name" value="Glycosyltransferase Family 4"/>
</dbReference>
<sequence length="419" mass="46268">MLSIHTSPLAVPGSRDVGGMNVYVLRLAKELASRDIKVDVFTRWNNPDDPLIQEVTDGFRVINVRSGPPRSISRESLYKIKDDIAQSINTFAESEGIEYDVLHTHYWISGVVGLCLVTKWSVPWLHMSHTLGLIKNKYRGPNQPEESLLRLRAEDMVLKSVDGVIAANSIERSEIVNHYQVPVEKVYIAPCGVDLALFSPGDKTEARQKLGIDVNAPLVLYVGRIEPLKGLDVLIRAFAVLKADISNAKLMIVGGTNDKSDKETAAEIRRLRALAYSLGVLDDVNFCGPKPQEELPYYYRSADICVVSSYYESFGMAALEAIACGIPIVASRVGGLQSTVRDGHNGFLVPAGDHAKLAAAMHKILSAPELRNTMAMHAHKRAHRFSWVRVGDHNLAIYHDVYARKNASNYGLDAAELQI</sequence>
<proteinExistence type="predicted"/>
<dbReference type="Pfam" id="PF13439">
    <property type="entry name" value="Glyco_transf_4"/>
    <property type="match status" value="1"/>
</dbReference>
<dbReference type="eggNOG" id="COG0438">
    <property type="taxonomic scope" value="Bacteria"/>
</dbReference>
<dbReference type="PANTHER" id="PTHR45947">
    <property type="entry name" value="SULFOQUINOVOSYL TRANSFERASE SQD2"/>
    <property type="match status" value="1"/>
</dbReference>
<dbReference type="InterPro" id="IPR028098">
    <property type="entry name" value="Glyco_trans_4-like_N"/>
</dbReference>
<gene>
    <name evidence="3" type="ordered locus">Tter_0868</name>
</gene>
<evidence type="ECO:0000313" key="3">
    <source>
        <dbReference type="EMBL" id="ACZ41785.1"/>
    </source>
</evidence>
<organism evidence="3 4">
    <name type="scientific">Thermobaculum terrenum (strain ATCC BAA-798 / CCMEE 7001 / YNP1)</name>
    <dbReference type="NCBI Taxonomy" id="525904"/>
    <lineage>
        <taxon>Bacteria</taxon>
        <taxon>Bacillati</taxon>
        <taxon>Chloroflexota</taxon>
        <taxon>Chloroflexia</taxon>
        <taxon>Candidatus Thermobaculales</taxon>
        <taxon>Candidatus Thermobaculaceae</taxon>
        <taxon>Thermobaculum</taxon>
    </lineage>
</organism>
<feature type="domain" description="Glycosyltransferase subfamily 4-like N-terminal" evidence="2">
    <location>
        <begin position="17"/>
        <end position="196"/>
    </location>
</feature>
<keyword evidence="4" id="KW-1185">Reference proteome</keyword>
<dbReference type="Proteomes" id="UP000000323">
    <property type="component" value="Chromosome 1"/>
</dbReference>
<dbReference type="GO" id="GO:0016757">
    <property type="term" value="F:glycosyltransferase activity"/>
    <property type="evidence" value="ECO:0007669"/>
    <property type="project" value="InterPro"/>
</dbReference>
<evidence type="ECO:0000313" key="4">
    <source>
        <dbReference type="Proteomes" id="UP000000323"/>
    </source>
</evidence>
<dbReference type="SUPFAM" id="SSF53756">
    <property type="entry name" value="UDP-Glycosyltransferase/glycogen phosphorylase"/>
    <property type="match status" value="1"/>
</dbReference>
<evidence type="ECO:0000259" key="1">
    <source>
        <dbReference type="Pfam" id="PF00534"/>
    </source>
</evidence>
<dbReference type="InterPro" id="IPR001296">
    <property type="entry name" value="Glyco_trans_1"/>
</dbReference>
<dbReference type="PANTHER" id="PTHR45947:SF3">
    <property type="entry name" value="SULFOQUINOVOSYL TRANSFERASE SQD2"/>
    <property type="match status" value="1"/>
</dbReference>
<dbReference type="KEGG" id="ttr:Tter_0868"/>
<keyword evidence="3" id="KW-0808">Transferase</keyword>